<dbReference type="PIRSF" id="PIRSF006816">
    <property type="entry name" value="Cyc3_hyd_g"/>
    <property type="match status" value="1"/>
</dbReference>
<dbReference type="InterPro" id="IPR039261">
    <property type="entry name" value="FNR_nucleotide-bd"/>
</dbReference>
<keyword evidence="2" id="KW-0411">Iron-sulfur</keyword>
<evidence type="ECO:0000256" key="2">
    <source>
        <dbReference type="PIRSR" id="PIRSR006816-2"/>
    </source>
</evidence>
<dbReference type="EMBL" id="FUWM01000013">
    <property type="protein sequence ID" value="SJZ75255.1"/>
    <property type="molecule type" value="Genomic_DNA"/>
</dbReference>
<dbReference type="STRING" id="142842.SAMN02745118_01728"/>
<evidence type="ECO:0000259" key="3">
    <source>
        <dbReference type="PROSITE" id="PS51384"/>
    </source>
</evidence>
<dbReference type="RefSeq" id="WP_078810192.1">
    <property type="nucleotide sequence ID" value="NZ_FUWM01000013.1"/>
</dbReference>
<name>A0A1T4N804_9FIRM</name>
<organism evidence="4 5">
    <name type="scientific">Selenihalanaerobacter shriftii</name>
    <dbReference type="NCBI Taxonomy" id="142842"/>
    <lineage>
        <taxon>Bacteria</taxon>
        <taxon>Bacillati</taxon>
        <taxon>Bacillota</taxon>
        <taxon>Clostridia</taxon>
        <taxon>Halanaerobiales</taxon>
        <taxon>Halobacteroidaceae</taxon>
        <taxon>Selenihalanaerobacter</taxon>
    </lineage>
</organism>
<dbReference type="GO" id="GO:0051537">
    <property type="term" value="F:2 iron, 2 sulfur cluster binding"/>
    <property type="evidence" value="ECO:0007669"/>
    <property type="project" value="UniProtKB-KW"/>
</dbReference>
<evidence type="ECO:0000313" key="5">
    <source>
        <dbReference type="Proteomes" id="UP000190625"/>
    </source>
</evidence>
<reference evidence="5" key="1">
    <citation type="submission" date="2017-02" db="EMBL/GenBank/DDBJ databases">
        <authorList>
            <person name="Varghese N."/>
            <person name="Submissions S."/>
        </authorList>
    </citation>
    <scope>NUCLEOTIDE SEQUENCE [LARGE SCALE GENOMIC DNA]</scope>
    <source>
        <strain evidence="5">ATCC BAA-73</strain>
    </source>
</reference>
<keyword evidence="2" id="KW-0479">Metal-binding</keyword>
<dbReference type="PANTHER" id="PTHR43513:SF3">
    <property type="entry name" value="DIHYDROOROTATE DEHYDROGENASE B (NAD(+)), ELECTRON TRANSFER SUBUNIT-RELATED"/>
    <property type="match status" value="1"/>
</dbReference>
<dbReference type="InterPro" id="IPR050353">
    <property type="entry name" value="PyrK_electron_transfer"/>
</dbReference>
<dbReference type="SUPFAM" id="SSF52343">
    <property type="entry name" value="Ferredoxin reductase-like, C-terminal NADP-linked domain"/>
    <property type="match status" value="1"/>
</dbReference>
<keyword evidence="2" id="KW-0001">2Fe-2S</keyword>
<dbReference type="CDD" id="cd06219">
    <property type="entry name" value="DHOD_e_trans_like1"/>
    <property type="match status" value="1"/>
</dbReference>
<dbReference type="InterPro" id="IPR012165">
    <property type="entry name" value="Cyt_c3_hydrogenase_gsu"/>
</dbReference>
<protein>
    <submittedName>
        <fullName evidence="4">Ferredoxin--NADP+ reductase</fullName>
    </submittedName>
</protein>
<dbReference type="InterPro" id="IPR017938">
    <property type="entry name" value="Riboflavin_synthase-like_b-brl"/>
</dbReference>
<dbReference type="GO" id="GO:0006221">
    <property type="term" value="P:pyrimidine nucleotide biosynthetic process"/>
    <property type="evidence" value="ECO:0007669"/>
    <property type="project" value="InterPro"/>
</dbReference>
<dbReference type="PROSITE" id="PS51384">
    <property type="entry name" value="FAD_FR"/>
    <property type="match status" value="1"/>
</dbReference>
<keyword evidence="1" id="KW-0285">Flavoprotein</keyword>
<dbReference type="NCBIfam" id="NF004862">
    <property type="entry name" value="PRK06222.1"/>
    <property type="match status" value="1"/>
</dbReference>
<dbReference type="AlphaFoldDB" id="A0A1T4N804"/>
<dbReference type="Gene3D" id="3.40.50.80">
    <property type="entry name" value="Nucleotide-binding domain of ferredoxin-NADP reductase (FNR) module"/>
    <property type="match status" value="1"/>
</dbReference>
<feature type="binding site" evidence="2">
    <location>
        <position position="222"/>
    </location>
    <ligand>
        <name>[2Fe-2S] cluster</name>
        <dbReference type="ChEBI" id="CHEBI:190135"/>
    </ligand>
</feature>
<dbReference type="GO" id="GO:0016491">
    <property type="term" value="F:oxidoreductase activity"/>
    <property type="evidence" value="ECO:0007669"/>
    <property type="project" value="InterPro"/>
</dbReference>
<dbReference type="InterPro" id="IPR017927">
    <property type="entry name" value="FAD-bd_FR_type"/>
</dbReference>
<keyword evidence="2" id="KW-0408">Iron</keyword>
<keyword evidence="5" id="KW-1185">Reference proteome</keyword>
<dbReference type="SUPFAM" id="SSF63380">
    <property type="entry name" value="Riboflavin synthase domain-like"/>
    <property type="match status" value="1"/>
</dbReference>
<gene>
    <name evidence="4" type="ORF">SAMN02745118_01728</name>
</gene>
<dbReference type="Pfam" id="PF10418">
    <property type="entry name" value="DHODB_Fe-S_bind"/>
    <property type="match status" value="1"/>
</dbReference>
<evidence type="ECO:0000313" key="4">
    <source>
        <dbReference type="EMBL" id="SJZ75255.1"/>
    </source>
</evidence>
<dbReference type="GO" id="GO:0046872">
    <property type="term" value="F:metal ion binding"/>
    <property type="evidence" value="ECO:0007669"/>
    <property type="project" value="UniProtKB-KW"/>
</dbReference>
<accession>A0A1T4N804</accession>
<sequence length="278" mass="30365">MAKILDKRDLAPEIDLFTIDAPLVAQKAQPGHFVIVRASETGERIPLTIVDYNRDEGTIDLVIQAVGCSTIELCNLEQGDEFLDLLGPLGEPIEIKEIGTVVCVAGGLGVAPVYPKAKYLKEAGNKIISIVGAQTEEMLIMKDEMEEVSDEIYFATDDGTLGEKGFVTNILDSLLDERDEVDEVVAVGPAVMMKAACEVTTEYDIDTIVSLNPIMIDGTGMCGGCRVTVDGERLFACVDGPAFDGHAVDFEELMMRQSHYEDEEEEAEHKCNLDREVE</sequence>
<comment type="cofactor">
    <cofactor evidence="2">
        <name>[2Fe-2S] cluster</name>
        <dbReference type="ChEBI" id="CHEBI:190135"/>
    </cofactor>
    <text evidence="2">Binds 1 [2Fe-2S] cluster per subunit.</text>
</comment>
<dbReference type="InterPro" id="IPR019480">
    <property type="entry name" value="Dihydroorotate_DH_Fe-S-bd"/>
</dbReference>
<comment type="cofactor">
    <cofactor evidence="1">
        <name>FAD</name>
        <dbReference type="ChEBI" id="CHEBI:57692"/>
    </cofactor>
    <text evidence="1">Binds 1 FAD per subunit.</text>
</comment>
<feature type="binding site" evidence="2">
    <location>
        <position position="225"/>
    </location>
    <ligand>
        <name>[2Fe-2S] cluster</name>
        <dbReference type="ChEBI" id="CHEBI:190135"/>
    </ligand>
</feature>
<feature type="domain" description="FAD-binding FR-type" evidence="3">
    <location>
        <begin position="1"/>
        <end position="95"/>
    </location>
</feature>
<dbReference type="InterPro" id="IPR001433">
    <property type="entry name" value="OxRdtase_FAD/NAD-bd"/>
</dbReference>
<dbReference type="PANTHER" id="PTHR43513">
    <property type="entry name" value="DIHYDROOROTATE DEHYDROGENASE B (NAD(+)), ELECTRON TRANSFER SUBUNIT"/>
    <property type="match status" value="1"/>
</dbReference>
<feature type="binding site" evidence="1">
    <location>
        <begin position="62"/>
        <end position="64"/>
    </location>
    <ligand>
        <name>FAD</name>
        <dbReference type="ChEBI" id="CHEBI:57692"/>
    </ligand>
</feature>
<keyword evidence="1" id="KW-0274">FAD</keyword>
<feature type="binding site" evidence="2">
    <location>
        <position position="237"/>
    </location>
    <ligand>
        <name>[2Fe-2S] cluster</name>
        <dbReference type="ChEBI" id="CHEBI:190135"/>
    </ligand>
</feature>
<proteinExistence type="predicted"/>
<dbReference type="Pfam" id="PF00175">
    <property type="entry name" value="NAD_binding_1"/>
    <property type="match status" value="1"/>
</dbReference>
<evidence type="ECO:0000256" key="1">
    <source>
        <dbReference type="PIRSR" id="PIRSR006816-1"/>
    </source>
</evidence>
<dbReference type="Gene3D" id="2.40.30.10">
    <property type="entry name" value="Translation factors"/>
    <property type="match status" value="1"/>
</dbReference>
<dbReference type="OrthoDB" id="9778346at2"/>
<dbReference type="Proteomes" id="UP000190625">
    <property type="component" value="Unassembled WGS sequence"/>
</dbReference>
<dbReference type="GO" id="GO:0050660">
    <property type="term" value="F:flavin adenine dinucleotide binding"/>
    <property type="evidence" value="ECO:0007669"/>
    <property type="project" value="InterPro"/>
</dbReference>